<keyword evidence="7" id="KW-1185">Reference proteome</keyword>
<dbReference type="GO" id="GO:0046872">
    <property type="term" value="F:metal ion binding"/>
    <property type="evidence" value="ECO:0007669"/>
    <property type="project" value="UniProtKB-KW"/>
</dbReference>
<dbReference type="PROSITE" id="PS00198">
    <property type="entry name" value="4FE4S_FER_1"/>
    <property type="match status" value="1"/>
</dbReference>
<evidence type="ECO:0000259" key="5">
    <source>
        <dbReference type="PROSITE" id="PS51379"/>
    </source>
</evidence>
<accession>A0A401G0Q0</accession>
<dbReference type="Gene3D" id="3.30.70.20">
    <property type="match status" value="1"/>
</dbReference>
<evidence type="ECO:0000256" key="1">
    <source>
        <dbReference type="ARBA" id="ARBA00022485"/>
    </source>
</evidence>
<dbReference type="InterPro" id="IPR017896">
    <property type="entry name" value="4Fe4S_Fe-S-bd"/>
</dbReference>
<reference evidence="7" key="1">
    <citation type="submission" date="2017-11" db="EMBL/GenBank/DDBJ databases">
        <authorList>
            <person name="Watanabe M."/>
            <person name="Kojima H."/>
        </authorList>
    </citation>
    <scope>NUCLEOTIDE SEQUENCE [LARGE SCALE GENOMIC DNA]</scope>
    <source>
        <strain evidence="7">Tokyo 01</strain>
    </source>
</reference>
<dbReference type="AlphaFoldDB" id="A0A401G0Q0"/>
<gene>
    <name evidence="6" type="ORF">DENIS_3771</name>
</gene>
<evidence type="ECO:0000256" key="4">
    <source>
        <dbReference type="ARBA" id="ARBA00023014"/>
    </source>
</evidence>
<dbReference type="GO" id="GO:0051539">
    <property type="term" value="F:4 iron, 4 sulfur cluster binding"/>
    <property type="evidence" value="ECO:0007669"/>
    <property type="project" value="UniProtKB-KW"/>
</dbReference>
<dbReference type="PANTHER" id="PTHR24960:SF83">
    <property type="entry name" value="4FE-4S FERREDOXIN-TYPE DOMAIN-CONTAINING PROTEIN"/>
    <property type="match status" value="1"/>
</dbReference>
<keyword evidence="3" id="KW-0408">Iron</keyword>
<dbReference type="EMBL" id="BEXT01000001">
    <property type="protein sequence ID" value="GBC62794.1"/>
    <property type="molecule type" value="Genomic_DNA"/>
</dbReference>
<keyword evidence="4" id="KW-0411">Iron-sulfur</keyword>
<dbReference type="Proteomes" id="UP000288096">
    <property type="component" value="Unassembled WGS sequence"/>
</dbReference>
<dbReference type="OrthoDB" id="9781559at2"/>
<keyword evidence="1" id="KW-0004">4Fe-4S</keyword>
<dbReference type="RefSeq" id="WP_124329944.1">
    <property type="nucleotide sequence ID" value="NZ_BEXT01000001.1"/>
</dbReference>
<name>A0A401G0Q0_9BACT</name>
<dbReference type="InterPro" id="IPR007160">
    <property type="entry name" value="DUF362"/>
</dbReference>
<dbReference type="InterPro" id="IPR017900">
    <property type="entry name" value="4Fe4S_Fe_S_CS"/>
</dbReference>
<evidence type="ECO:0000313" key="6">
    <source>
        <dbReference type="EMBL" id="GBC62794.1"/>
    </source>
</evidence>
<evidence type="ECO:0000313" key="7">
    <source>
        <dbReference type="Proteomes" id="UP000288096"/>
    </source>
</evidence>
<evidence type="ECO:0000256" key="3">
    <source>
        <dbReference type="ARBA" id="ARBA00023004"/>
    </source>
</evidence>
<feature type="domain" description="4Fe-4S ferredoxin-type" evidence="5">
    <location>
        <begin position="214"/>
        <end position="244"/>
    </location>
</feature>
<feature type="domain" description="4Fe-4S ferredoxin-type" evidence="5">
    <location>
        <begin position="186"/>
        <end position="213"/>
    </location>
</feature>
<proteinExistence type="predicted"/>
<dbReference type="PANTHER" id="PTHR24960">
    <property type="entry name" value="PHOTOSYSTEM I IRON-SULFUR CENTER-RELATED"/>
    <property type="match status" value="1"/>
</dbReference>
<reference evidence="7" key="2">
    <citation type="submission" date="2019-01" db="EMBL/GenBank/DDBJ databases">
        <title>Genome sequence of Desulfonema ishimotonii strain Tokyo 01.</title>
        <authorList>
            <person name="Fukui M."/>
        </authorList>
    </citation>
    <scope>NUCLEOTIDE SEQUENCE [LARGE SCALE GENOMIC DNA]</scope>
    <source>
        <strain evidence="7">Tokyo 01</strain>
    </source>
</reference>
<comment type="caution">
    <text evidence="6">The sequence shown here is derived from an EMBL/GenBank/DDBJ whole genome shotgun (WGS) entry which is preliminary data.</text>
</comment>
<keyword evidence="2" id="KW-0479">Metal-binding</keyword>
<dbReference type="PROSITE" id="PS51379">
    <property type="entry name" value="4FE4S_FER_2"/>
    <property type="match status" value="2"/>
</dbReference>
<dbReference type="Pfam" id="PF04015">
    <property type="entry name" value="DUF362"/>
    <property type="match status" value="1"/>
</dbReference>
<evidence type="ECO:0000256" key="2">
    <source>
        <dbReference type="ARBA" id="ARBA00022723"/>
    </source>
</evidence>
<protein>
    <submittedName>
        <fullName evidence="6">4Fe-4S ferredoxin</fullName>
    </submittedName>
</protein>
<dbReference type="Pfam" id="PF12838">
    <property type="entry name" value="Fer4_7"/>
    <property type="match status" value="1"/>
</dbReference>
<dbReference type="Gene3D" id="3.40.50.11440">
    <property type="match status" value="1"/>
</dbReference>
<dbReference type="InterPro" id="IPR050157">
    <property type="entry name" value="PSI_iron-sulfur_center"/>
</dbReference>
<organism evidence="6 7">
    <name type="scientific">Desulfonema ishimotonii</name>
    <dbReference type="NCBI Taxonomy" id="45657"/>
    <lineage>
        <taxon>Bacteria</taxon>
        <taxon>Pseudomonadati</taxon>
        <taxon>Thermodesulfobacteriota</taxon>
        <taxon>Desulfobacteria</taxon>
        <taxon>Desulfobacterales</taxon>
        <taxon>Desulfococcaceae</taxon>
        <taxon>Desulfonema</taxon>
    </lineage>
</organism>
<sequence length="368" mass="40186">MERTVYFTDLRASAQDNLYAKLGRLLEAAGIARVFSEKDLVAIKLHFGEMGNTAFIRPIFLRRIVEQVRQHGGNPFLTDANTLYAGTRSDSPSHLTTAIRNGFAHSVIDAPVIIADGLRGKTETAVEIRRKRFKTVYIGKEIVEAEAFISVAHFKGHELSGFGGAIKNTGMGCASRRGKLAQHSTVSPRISAENCIGCGECVDHCSQGALSVPGEVAVMDTDRCIGCGECILICPSRAIEIEWDQAVPVFLENMVEYTEGVLRNKKDKALFINFITNISPACDCYGHNDAPIVRDIGIVASRDPVAIDQASADLVNGETALAGSCLTTHLRAGEDKFKGLYPRVDWAHQLRYAEEIGLGSRAYRIEKI</sequence>
<dbReference type="SUPFAM" id="SSF54862">
    <property type="entry name" value="4Fe-4S ferredoxins"/>
    <property type="match status" value="1"/>
</dbReference>